<keyword evidence="9" id="KW-1185">Reference proteome</keyword>
<evidence type="ECO:0000256" key="1">
    <source>
        <dbReference type="ARBA" id="ARBA00004141"/>
    </source>
</evidence>
<dbReference type="AlphaFoldDB" id="A0A392V1A4"/>
<comment type="subcellular location">
    <subcellularLocation>
        <location evidence="1">Membrane</location>
        <topology evidence="1">Multi-pass membrane protein</topology>
    </subcellularLocation>
</comment>
<reference evidence="8 9" key="1">
    <citation type="journal article" date="2018" name="Front. Plant Sci.">
        <title>Red Clover (Trifolium pratense) and Zigzag Clover (T. medium) - A Picture of Genomic Similarities and Differences.</title>
        <authorList>
            <person name="Dluhosova J."/>
            <person name="Istvanek J."/>
            <person name="Nedelnik J."/>
            <person name="Repkova J."/>
        </authorList>
    </citation>
    <scope>NUCLEOTIDE SEQUENCE [LARGE SCALE GENOMIC DNA]</scope>
    <source>
        <strain evidence="9">cv. 10/8</strain>
        <tissue evidence="8">Leaf</tissue>
    </source>
</reference>
<dbReference type="GO" id="GO:0016020">
    <property type="term" value="C:membrane"/>
    <property type="evidence" value="ECO:0007669"/>
    <property type="project" value="UniProtKB-SubCell"/>
</dbReference>
<evidence type="ECO:0000256" key="5">
    <source>
        <dbReference type="ARBA" id="ARBA00022989"/>
    </source>
</evidence>
<dbReference type="PANTHER" id="PTHR31326">
    <property type="entry name" value="PROTEIN CLT2, CHLOROPLASTIC"/>
    <property type="match status" value="1"/>
</dbReference>
<feature type="transmembrane region" description="Helical" evidence="7">
    <location>
        <begin position="21"/>
        <end position="39"/>
    </location>
</feature>
<dbReference type="EMBL" id="LXQA011008247">
    <property type="protein sequence ID" value="MCI80999.1"/>
    <property type="molecule type" value="Genomic_DNA"/>
</dbReference>
<evidence type="ECO:0000256" key="7">
    <source>
        <dbReference type="SAM" id="Phobius"/>
    </source>
</evidence>
<feature type="non-terminal residue" evidence="8">
    <location>
        <position position="40"/>
    </location>
</feature>
<protein>
    <submittedName>
        <fullName evidence="8">Uncharacterized protein</fullName>
    </submittedName>
</protein>
<comment type="similarity">
    <text evidence="2">Belongs to the CRT-like transporter family.</text>
</comment>
<evidence type="ECO:0000256" key="6">
    <source>
        <dbReference type="ARBA" id="ARBA00023136"/>
    </source>
</evidence>
<dbReference type="Proteomes" id="UP000265520">
    <property type="component" value="Unassembled WGS sequence"/>
</dbReference>
<accession>A0A392V1A4</accession>
<evidence type="ECO:0000256" key="2">
    <source>
        <dbReference type="ARBA" id="ARBA00006690"/>
    </source>
</evidence>
<evidence type="ECO:0000256" key="3">
    <source>
        <dbReference type="ARBA" id="ARBA00022448"/>
    </source>
</evidence>
<comment type="caution">
    <text evidence="8">The sequence shown here is derived from an EMBL/GenBank/DDBJ whole genome shotgun (WGS) entry which is preliminary data.</text>
</comment>
<dbReference type="PANTHER" id="PTHR31326:SF7">
    <property type="entry name" value="(CHLOROQUINE-RESISTANCE TRANSPORTER)-LIKE TRANSPORTER, PUTATIVE-RELATED"/>
    <property type="match status" value="1"/>
</dbReference>
<keyword evidence="6 7" id="KW-0472">Membrane</keyword>
<keyword evidence="3" id="KW-0813">Transport</keyword>
<keyword evidence="4 7" id="KW-0812">Transmembrane</keyword>
<evidence type="ECO:0000313" key="8">
    <source>
        <dbReference type="EMBL" id="MCI80999.1"/>
    </source>
</evidence>
<name>A0A392V1A4_9FABA</name>
<dbReference type="InterPro" id="IPR013936">
    <property type="entry name" value="CRT-like"/>
</dbReference>
<evidence type="ECO:0000313" key="9">
    <source>
        <dbReference type="Proteomes" id="UP000265520"/>
    </source>
</evidence>
<evidence type="ECO:0000256" key="4">
    <source>
        <dbReference type="ARBA" id="ARBA00022692"/>
    </source>
</evidence>
<sequence>MYIRQRAGIVTDEMLSLPKTPFVVIGLLEALAAATGMAAG</sequence>
<keyword evidence="5 7" id="KW-1133">Transmembrane helix</keyword>
<organism evidence="8 9">
    <name type="scientific">Trifolium medium</name>
    <dbReference type="NCBI Taxonomy" id="97028"/>
    <lineage>
        <taxon>Eukaryota</taxon>
        <taxon>Viridiplantae</taxon>
        <taxon>Streptophyta</taxon>
        <taxon>Embryophyta</taxon>
        <taxon>Tracheophyta</taxon>
        <taxon>Spermatophyta</taxon>
        <taxon>Magnoliopsida</taxon>
        <taxon>eudicotyledons</taxon>
        <taxon>Gunneridae</taxon>
        <taxon>Pentapetalae</taxon>
        <taxon>rosids</taxon>
        <taxon>fabids</taxon>
        <taxon>Fabales</taxon>
        <taxon>Fabaceae</taxon>
        <taxon>Papilionoideae</taxon>
        <taxon>50 kb inversion clade</taxon>
        <taxon>NPAAA clade</taxon>
        <taxon>Hologalegina</taxon>
        <taxon>IRL clade</taxon>
        <taxon>Trifolieae</taxon>
        <taxon>Trifolium</taxon>
    </lineage>
</organism>
<proteinExistence type="inferred from homology"/>